<name>A0AAV6URU6_9ARAC</name>
<evidence type="ECO:0000256" key="1">
    <source>
        <dbReference type="SAM" id="MobiDB-lite"/>
    </source>
</evidence>
<comment type="caution">
    <text evidence="2">The sequence shown here is derived from an EMBL/GenBank/DDBJ whole genome shotgun (WGS) entry which is preliminary data.</text>
</comment>
<reference evidence="2 3" key="1">
    <citation type="journal article" date="2022" name="Nat. Ecol. Evol.">
        <title>A masculinizing supergene underlies an exaggerated male reproductive morph in a spider.</title>
        <authorList>
            <person name="Hendrickx F."/>
            <person name="De Corte Z."/>
            <person name="Sonet G."/>
            <person name="Van Belleghem S.M."/>
            <person name="Kostlbacher S."/>
            <person name="Vangestel C."/>
        </authorList>
    </citation>
    <scope>NUCLEOTIDE SEQUENCE [LARGE SCALE GENOMIC DNA]</scope>
    <source>
        <strain evidence="2">W744_W776</strain>
    </source>
</reference>
<dbReference type="AlphaFoldDB" id="A0AAV6URU6"/>
<accession>A0AAV6URU6</accession>
<evidence type="ECO:0000313" key="2">
    <source>
        <dbReference type="EMBL" id="KAG8186844.1"/>
    </source>
</evidence>
<proteinExistence type="predicted"/>
<keyword evidence="3" id="KW-1185">Reference proteome</keyword>
<evidence type="ECO:0000313" key="3">
    <source>
        <dbReference type="Proteomes" id="UP000827092"/>
    </source>
</evidence>
<feature type="compositionally biased region" description="Basic and acidic residues" evidence="1">
    <location>
        <begin position="135"/>
        <end position="146"/>
    </location>
</feature>
<dbReference type="Proteomes" id="UP000827092">
    <property type="component" value="Unassembled WGS sequence"/>
</dbReference>
<sequence length="170" mass="19594">MPTKDNALEKKRGLYDFFLMFAKGSYATTALQRISAGKPSYPKTLFNRREEISSATRGKEGKKKKKEKFAEVVGSSSSTPILSRTLEKRTQEEEKRRNHQHPKEEAVRSNERNNPASRDSKVRRKVRPPNLLAPHSEEAKRTRETDTVILRLLQHSKRLEGEDRRILGLP</sequence>
<protein>
    <submittedName>
        <fullName evidence="2">Uncharacterized protein</fullName>
    </submittedName>
</protein>
<dbReference type="EMBL" id="JAFNEN010000287">
    <property type="protein sequence ID" value="KAG8186844.1"/>
    <property type="molecule type" value="Genomic_DNA"/>
</dbReference>
<feature type="region of interest" description="Disordered" evidence="1">
    <location>
        <begin position="35"/>
        <end position="146"/>
    </location>
</feature>
<gene>
    <name evidence="2" type="ORF">JTE90_024090</name>
</gene>
<organism evidence="2 3">
    <name type="scientific">Oedothorax gibbosus</name>
    <dbReference type="NCBI Taxonomy" id="931172"/>
    <lineage>
        <taxon>Eukaryota</taxon>
        <taxon>Metazoa</taxon>
        <taxon>Ecdysozoa</taxon>
        <taxon>Arthropoda</taxon>
        <taxon>Chelicerata</taxon>
        <taxon>Arachnida</taxon>
        <taxon>Araneae</taxon>
        <taxon>Araneomorphae</taxon>
        <taxon>Entelegynae</taxon>
        <taxon>Araneoidea</taxon>
        <taxon>Linyphiidae</taxon>
        <taxon>Erigoninae</taxon>
        <taxon>Oedothorax</taxon>
    </lineage>
</organism>
<feature type="compositionally biased region" description="Basic and acidic residues" evidence="1">
    <location>
        <begin position="85"/>
        <end position="111"/>
    </location>
</feature>